<dbReference type="SUPFAM" id="SSF56784">
    <property type="entry name" value="HAD-like"/>
    <property type="match status" value="1"/>
</dbReference>
<organism evidence="1 2">
    <name type="scientific">Sediminibacterium roseum</name>
    <dbReference type="NCBI Taxonomy" id="1978412"/>
    <lineage>
        <taxon>Bacteria</taxon>
        <taxon>Pseudomonadati</taxon>
        <taxon>Bacteroidota</taxon>
        <taxon>Chitinophagia</taxon>
        <taxon>Chitinophagales</taxon>
        <taxon>Chitinophagaceae</taxon>
        <taxon>Sediminibacterium</taxon>
    </lineage>
</organism>
<gene>
    <name evidence="1" type="ORF">GWC95_18870</name>
</gene>
<dbReference type="PANTHER" id="PTHR43611:SF3">
    <property type="entry name" value="FLAVIN MONONUCLEOTIDE HYDROLASE 1, CHLOROPLATIC"/>
    <property type="match status" value="1"/>
</dbReference>
<dbReference type="Gene3D" id="3.40.50.1000">
    <property type="entry name" value="HAD superfamily/HAD-like"/>
    <property type="match status" value="1"/>
</dbReference>
<dbReference type="Proteomes" id="UP000753802">
    <property type="component" value="Unassembled WGS sequence"/>
</dbReference>
<dbReference type="InterPro" id="IPR036412">
    <property type="entry name" value="HAD-like_sf"/>
</dbReference>
<reference evidence="1 2" key="1">
    <citation type="submission" date="2020-01" db="EMBL/GenBank/DDBJ databases">
        <title>Genome analysis.</title>
        <authorList>
            <person name="Wu S."/>
            <person name="Wang G."/>
        </authorList>
    </citation>
    <scope>NUCLEOTIDE SEQUENCE [LARGE SCALE GENOMIC DNA]</scope>
    <source>
        <strain evidence="1 2">SYL130</strain>
    </source>
</reference>
<dbReference type="Pfam" id="PF00702">
    <property type="entry name" value="Hydrolase"/>
    <property type="match status" value="1"/>
</dbReference>
<dbReference type="CDD" id="cd02603">
    <property type="entry name" value="HAD_sEH-N_like"/>
    <property type="match status" value="1"/>
</dbReference>
<evidence type="ECO:0000313" key="1">
    <source>
        <dbReference type="EMBL" id="NCI51995.1"/>
    </source>
</evidence>
<dbReference type="InterPro" id="IPR006439">
    <property type="entry name" value="HAD-SF_hydro_IA"/>
</dbReference>
<dbReference type="RefSeq" id="WP_161820255.1">
    <property type="nucleotide sequence ID" value="NZ_JAACJS010000015.1"/>
</dbReference>
<sequence>MLNPKNIIFDLGGVLLDIDFARTGQAFEKLGVHNFLSLYNQYHADAFFSDFEKGKQSDEAFFNHIQEICNCRHLSHSQVRDAWNALLIRFPEERVEWLFSIAEKYRIFLFSNTNQVHYKWFAAAFEKQTGKVFNDVFVKAYYSHEMGLRKPDPASYQLILDEQELVPSETLFIDDTEKNTIAAAELGMQTVFLEKPMSVMELGL</sequence>
<accession>A0ABX0A456</accession>
<dbReference type="NCBIfam" id="TIGR01509">
    <property type="entry name" value="HAD-SF-IA-v3"/>
    <property type="match status" value="1"/>
</dbReference>
<dbReference type="SFLD" id="SFLDG01129">
    <property type="entry name" value="C1.5:_HAD__Beta-PGM__Phosphata"/>
    <property type="match status" value="1"/>
</dbReference>
<dbReference type="InterPro" id="IPR023198">
    <property type="entry name" value="PGP-like_dom2"/>
</dbReference>
<keyword evidence="2" id="KW-1185">Reference proteome</keyword>
<dbReference type="InterPro" id="IPR023214">
    <property type="entry name" value="HAD_sf"/>
</dbReference>
<proteinExistence type="predicted"/>
<dbReference type="SFLD" id="SFLDS00003">
    <property type="entry name" value="Haloacid_Dehalogenase"/>
    <property type="match status" value="1"/>
</dbReference>
<comment type="caution">
    <text evidence="1">The sequence shown here is derived from an EMBL/GenBank/DDBJ whole genome shotgun (WGS) entry which is preliminary data.</text>
</comment>
<dbReference type="EMBL" id="JAACJS010000015">
    <property type="protein sequence ID" value="NCI51995.1"/>
    <property type="molecule type" value="Genomic_DNA"/>
</dbReference>
<dbReference type="PANTHER" id="PTHR43611">
    <property type="entry name" value="ALPHA-D-GLUCOSE 1-PHOSPHATE PHOSPHATASE"/>
    <property type="match status" value="1"/>
</dbReference>
<dbReference type="Gene3D" id="1.10.150.240">
    <property type="entry name" value="Putative phosphatase, domain 2"/>
    <property type="match status" value="1"/>
</dbReference>
<name>A0ABX0A456_9BACT</name>
<protein>
    <submittedName>
        <fullName evidence="1">HAD family phosphatase</fullName>
    </submittedName>
</protein>
<evidence type="ECO:0000313" key="2">
    <source>
        <dbReference type="Proteomes" id="UP000753802"/>
    </source>
</evidence>